<dbReference type="Proteomes" id="UP001431131">
    <property type="component" value="Unassembled WGS sequence"/>
</dbReference>
<keyword evidence="11" id="KW-1185">Reference proteome</keyword>
<dbReference type="Pfam" id="PF13231">
    <property type="entry name" value="PMT_2"/>
    <property type="match status" value="1"/>
</dbReference>
<dbReference type="GO" id="GO:0016763">
    <property type="term" value="F:pentosyltransferase activity"/>
    <property type="evidence" value="ECO:0007669"/>
    <property type="project" value="TreeGrafter"/>
</dbReference>
<evidence type="ECO:0000313" key="10">
    <source>
        <dbReference type="EMBL" id="MCH1625100.1"/>
    </source>
</evidence>
<feature type="transmembrane region" description="Helical" evidence="8">
    <location>
        <begin position="167"/>
        <end position="195"/>
    </location>
</feature>
<dbReference type="InterPro" id="IPR050297">
    <property type="entry name" value="LipidA_mod_glycosyltrf_83"/>
</dbReference>
<feature type="transmembrane region" description="Helical" evidence="8">
    <location>
        <begin position="12"/>
        <end position="29"/>
    </location>
</feature>
<proteinExistence type="predicted"/>
<evidence type="ECO:0000256" key="2">
    <source>
        <dbReference type="ARBA" id="ARBA00022475"/>
    </source>
</evidence>
<evidence type="ECO:0000313" key="11">
    <source>
        <dbReference type="Proteomes" id="UP001431131"/>
    </source>
</evidence>
<feature type="transmembrane region" description="Helical" evidence="8">
    <location>
        <begin position="66"/>
        <end position="83"/>
    </location>
</feature>
<evidence type="ECO:0000259" key="9">
    <source>
        <dbReference type="Pfam" id="PF13231"/>
    </source>
</evidence>
<comment type="caution">
    <text evidence="10">The sequence shown here is derived from an EMBL/GenBank/DDBJ whole genome shotgun (WGS) entry which is preliminary data.</text>
</comment>
<keyword evidence="7 8" id="KW-0472">Membrane</keyword>
<comment type="subcellular location">
    <subcellularLocation>
        <location evidence="1">Cell membrane</location>
        <topology evidence="1">Multi-pass membrane protein</topology>
    </subcellularLocation>
</comment>
<evidence type="ECO:0000256" key="7">
    <source>
        <dbReference type="ARBA" id="ARBA00023136"/>
    </source>
</evidence>
<dbReference type="AlphaFoldDB" id="A0AAW5E1F4"/>
<keyword evidence="6 8" id="KW-1133">Transmembrane helix</keyword>
<keyword evidence="3" id="KW-0328">Glycosyltransferase</keyword>
<feature type="transmembrane region" description="Helical" evidence="8">
    <location>
        <begin position="311"/>
        <end position="337"/>
    </location>
</feature>
<feature type="transmembrane region" description="Helical" evidence="8">
    <location>
        <begin position="343"/>
        <end position="365"/>
    </location>
</feature>
<organism evidence="10 11">
    <name type="scientific">Fredinandcohnia quinoae</name>
    <dbReference type="NCBI Taxonomy" id="2918902"/>
    <lineage>
        <taxon>Bacteria</taxon>
        <taxon>Bacillati</taxon>
        <taxon>Bacillota</taxon>
        <taxon>Bacilli</taxon>
        <taxon>Bacillales</taxon>
        <taxon>Bacillaceae</taxon>
        <taxon>Fredinandcohnia</taxon>
    </lineage>
</organism>
<evidence type="ECO:0000256" key="4">
    <source>
        <dbReference type="ARBA" id="ARBA00022679"/>
    </source>
</evidence>
<sequence length="397" mass="46130">MEQSTIKKPFVYIFLFLMTEFFLIMYIFLSNQQWFTITADGKLYLNLAENFVEGHGLINTIRKEDIIVPPLFALFLAPFVLLFKSEAPYFIFQYILYGLNSLLLFVISIKLFKSKAIGVLTTFMYAVHPVILLNGPQFLLTETIFITFILIVCYLSILWLKQDSSNYFYYLMIILSLSLLFRPHLMYVFGIVLVYHIWLVVKKKLKIITAAAYLIPLLFLLLNGLHNQWLHGEFVLLENYSGQNLYLANNPNTSVEFYASTRIDRFVGPEYETYKDYPLSEKSKLLKEKAIDYMIHNPIETIKRLILKSLLFFKGISVLDWILLFVSVVGWILAFIFDRENRHIHLFLLLFIAGFAGLTSAGLLVGGQRYRTPIIPVYLLYGGFCLLGARLLSKQRQ</sequence>
<keyword evidence="4" id="KW-0808">Transferase</keyword>
<feature type="transmembrane region" description="Helical" evidence="8">
    <location>
        <begin position="377"/>
        <end position="393"/>
    </location>
</feature>
<protein>
    <submittedName>
        <fullName evidence="10">Glycosyltransferase family 39 protein</fullName>
    </submittedName>
</protein>
<dbReference type="GO" id="GO:0009103">
    <property type="term" value="P:lipopolysaccharide biosynthetic process"/>
    <property type="evidence" value="ECO:0007669"/>
    <property type="project" value="UniProtKB-ARBA"/>
</dbReference>
<keyword evidence="5 8" id="KW-0812">Transmembrane</keyword>
<feature type="domain" description="Glycosyltransferase RgtA/B/C/D-like" evidence="9">
    <location>
        <begin position="69"/>
        <end position="221"/>
    </location>
</feature>
<feature type="transmembrane region" description="Helical" evidence="8">
    <location>
        <begin position="116"/>
        <end position="133"/>
    </location>
</feature>
<reference evidence="10" key="1">
    <citation type="submission" date="2022-02" db="EMBL/GenBank/DDBJ databases">
        <title>Fredinandcohnia quinoae sp. nov. isolated from Chenopodium quinoa seeds.</title>
        <authorList>
            <person name="Saati-Santamaria Z."/>
            <person name="Flores-Felix J.D."/>
            <person name="Igual J.M."/>
            <person name="Velazquez E."/>
            <person name="Garcia-Fraile P."/>
            <person name="Martinez-Molina E."/>
        </authorList>
    </citation>
    <scope>NUCLEOTIDE SEQUENCE</scope>
    <source>
        <strain evidence="10">SECRCQ15</strain>
    </source>
</reference>
<accession>A0AAW5E1F4</accession>
<gene>
    <name evidence="10" type="ORF">MJG50_07150</name>
</gene>
<dbReference type="GO" id="GO:0005886">
    <property type="term" value="C:plasma membrane"/>
    <property type="evidence" value="ECO:0007669"/>
    <property type="project" value="UniProtKB-SubCell"/>
</dbReference>
<feature type="transmembrane region" description="Helical" evidence="8">
    <location>
        <begin position="207"/>
        <end position="225"/>
    </location>
</feature>
<evidence type="ECO:0000256" key="6">
    <source>
        <dbReference type="ARBA" id="ARBA00022989"/>
    </source>
</evidence>
<evidence type="ECO:0000256" key="8">
    <source>
        <dbReference type="SAM" id="Phobius"/>
    </source>
</evidence>
<dbReference type="InterPro" id="IPR038731">
    <property type="entry name" value="RgtA/B/C-like"/>
</dbReference>
<dbReference type="PANTHER" id="PTHR33908:SF11">
    <property type="entry name" value="MEMBRANE PROTEIN"/>
    <property type="match status" value="1"/>
</dbReference>
<dbReference type="EMBL" id="JAKTTI010000007">
    <property type="protein sequence ID" value="MCH1625100.1"/>
    <property type="molecule type" value="Genomic_DNA"/>
</dbReference>
<name>A0AAW5E1F4_9BACI</name>
<evidence type="ECO:0000256" key="5">
    <source>
        <dbReference type="ARBA" id="ARBA00022692"/>
    </source>
</evidence>
<evidence type="ECO:0000256" key="1">
    <source>
        <dbReference type="ARBA" id="ARBA00004651"/>
    </source>
</evidence>
<keyword evidence="2" id="KW-1003">Cell membrane</keyword>
<evidence type="ECO:0000256" key="3">
    <source>
        <dbReference type="ARBA" id="ARBA00022676"/>
    </source>
</evidence>
<dbReference type="RefSeq" id="WP_240254072.1">
    <property type="nucleotide sequence ID" value="NZ_JAKTTI010000007.1"/>
</dbReference>
<feature type="transmembrane region" description="Helical" evidence="8">
    <location>
        <begin position="139"/>
        <end position="160"/>
    </location>
</feature>
<feature type="transmembrane region" description="Helical" evidence="8">
    <location>
        <begin position="89"/>
        <end position="109"/>
    </location>
</feature>
<dbReference type="PANTHER" id="PTHR33908">
    <property type="entry name" value="MANNOSYLTRANSFERASE YKCB-RELATED"/>
    <property type="match status" value="1"/>
</dbReference>